<name>A0A091MQU2_9PASS</name>
<organism evidence="11 12">
    <name type="scientific">Acanthisitta chloris</name>
    <name type="common">rifleman</name>
    <dbReference type="NCBI Taxonomy" id="57068"/>
    <lineage>
        <taxon>Eukaryota</taxon>
        <taxon>Metazoa</taxon>
        <taxon>Chordata</taxon>
        <taxon>Craniata</taxon>
        <taxon>Vertebrata</taxon>
        <taxon>Euteleostomi</taxon>
        <taxon>Archelosauria</taxon>
        <taxon>Archosauria</taxon>
        <taxon>Dinosauria</taxon>
        <taxon>Saurischia</taxon>
        <taxon>Theropoda</taxon>
        <taxon>Coelurosauria</taxon>
        <taxon>Aves</taxon>
        <taxon>Neognathae</taxon>
        <taxon>Neoaves</taxon>
        <taxon>Telluraves</taxon>
        <taxon>Australaves</taxon>
        <taxon>Passeriformes</taxon>
        <taxon>Acanthisittidae</taxon>
        <taxon>Acanthisitta</taxon>
    </lineage>
</organism>
<evidence type="ECO:0000256" key="3">
    <source>
        <dbReference type="ARBA" id="ARBA00022679"/>
    </source>
</evidence>
<dbReference type="GO" id="GO:0044194">
    <property type="term" value="C:cytolytic granule"/>
    <property type="evidence" value="ECO:0007669"/>
    <property type="project" value="UniProtKB-ARBA"/>
</dbReference>
<comment type="catalytic activity">
    <reaction evidence="9 10">
        <text>L-arginyl-[protein] + NAD(+) = N(omega)-(ADP-D-ribosyl)-L-arginyl-[protein] + nicotinamide + H(+)</text>
        <dbReference type="Rhea" id="RHEA:19149"/>
        <dbReference type="Rhea" id="RHEA-COMP:10532"/>
        <dbReference type="Rhea" id="RHEA-COMP:15087"/>
        <dbReference type="ChEBI" id="CHEBI:15378"/>
        <dbReference type="ChEBI" id="CHEBI:17154"/>
        <dbReference type="ChEBI" id="CHEBI:29965"/>
        <dbReference type="ChEBI" id="CHEBI:57540"/>
        <dbReference type="ChEBI" id="CHEBI:142554"/>
        <dbReference type="EC" id="2.4.2.31"/>
    </reaction>
</comment>
<dbReference type="GO" id="GO:0106274">
    <property type="term" value="F:NAD+-protein-arginine ADP-ribosyltransferase activity"/>
    <property type="evidence" value="ECO:0007669"/>
    <property type="project" value="UniProtKB-EC"/>
</dbReference>
<evidence type="ECO:0000256" key="5">
    <source>
        <dbReference type="ARBA" id="ARBA00022729"/>
    </source>
</evidence>
<dbReference type="GO" id="GO:0003950">
    <property type="term" value="F:NAD+ poly-ADP-ribosyltransferase activity"/>
    <property type="evidence" value="ECO:0007669"/>
    <property type="project" value="UniProtKB-ARBA"/>
</dbReference>
<evidence type="ECO:0000313" key="12">
    <source>
        <dbReference type="Proteomes" id="UP000053537"/>
    </source>
</evidence>
<sequence>YNYCRTEMRKKLPELHHSEFKKKPFYAKVWSKASAEWEKDKFWQSQLQQDQAIAIRAYTMEDLYNEFNAAVREAGKSRQEYQDKFHFKALDLRRAHHQGTCLRVYRGVDGTRLTTKCGQTVRFGQFTSSSVKKEVAKKFGTDTFFEVETCHGAKIQGFSHYPTEQEVLIPPFETFDVIRVTHRGNRTYIHLRSNGTRSKYSCEWLRAKRRGNKPRAFKAGELGA</sequence>
<accession>A0A091MQU2</accession>
<feature type="non-terminal residue" evidence="11">
    <location>
        <position position="224"/>
    </location>
</feature>
<evidence type="ECO:0000256" key="1">
    <source>
        <dbReference type="ARBA" id="ARBA00009558"/>
    </source>
</evidence>
<evidence type="ECO:0000256" key="8">
    <source>
        <dbReference type="ARBA" id="ARBA00023157"/>
    </source>
</evidence>
<dbReference type="Pfam" id="PF01129">
    <property type="entry name" value="ART"/>
    <property type="match status" value="1"/>
</dbReference>
<evidence type="ECO:0000256" key="9">
    <source>
        <dbReference type="ARBA" id="ARBA00047597"/>
    </source>
</evidence>
<evidence type="ECO:0000256" key="7">
    <source>
        <dbReference type="ARBA" id="ARBA00023027"/>
    </source>
</evidence>
<keyword evidence="5" id="KW-0732">Signal</keyword>
<evidence type="ECO:0000256" key="4">
    <source>
        <dbReference type="ARBA" id="ARBA00022695"/>
    </source>
</evidence>
<gene>
    <name evidence="11" type="ORF">N310_08454</name>
</gene>
<dbReference type="Proteomes" id="UP000053537">
    <property type="component" value="Unassembled WGS sequence"/>
</dbReference>
<keyword evidence="3 10" id="KW-0808">Transferase</keyword>
<dbReference type="PANTHER" id="PTHR10339:SF19">
    <property type="entry name" value="GPI-LINKED NAD(P)(+)--ARGININE ADP-RIBOSYLTRANSFERASE 1"/>
    <property type="match status" value="1"/>
</dbReference>
<dbReference type="FunFam" id="3.90.176.10:FF:000001">
    <property type="entry name" value="NAD(P)(+)--arginine ADP-ribosyltransferase"/>
    <property type="match status" value="1"/>
</dbReference>
<proteinExistence type="inferred from homology"/>
<dbReference type="GO" id="GO:0005615">
    <property type="term" value="C:extracellular space"/>
    <property type="evidence" value="ECO:0007669"/>
    <property type="project" value="UniProtKB-ARBA"/>
</dbReference>
<evidence type="ECO:0000313" key="11">
    <source>
        <dbReference type="EMBL" id="KFP79814.1"/>
    </source>
</evidence>
<evidence type="ECO:0000256" key="10">
    <source>
        <dbReference type="RuleBase" id="RU361228"/>
    </source>
</evidence>
<dbReference type="GO" id="GO:0046677">
    <property type="term" value="P:response to antibiotic"/>
    <property type="evidence" value="ECO:0007669"/>
    <property type="project" value="UniProtKB-ARBA"/>
</dbReference>
<keyword evidence="4" id="KW-0548">Nucleotidyltransferase</keyword>
<keyword evidence="12" id="KW-1185">Reference proteome</keyword>
<dbReference type="PROSITE" id="PS51996">
    <property type="entry name" value="TR_MART"/>
    <property type="match status" value="1"/>
</dbReference>
<dbReference type="EC" id="2.4.2.31" evidence="10"/>
<protein>
    <recommendedName>
        <fullName evidence="10">NAD(P)(+)--arginine ADP-ribosyltransferase</fullName>
        <ecNumber evidence="10">2.4.2.31</ecNumber>
    </recommendedName>
    <alternativeName>
        <fullName evidence="10">Mono(ADP-ribosyl)transferase</fullName>
    </alternativeName>
</protein>
<dbReference type="AlphaFoldDB" id="A0A091MQU2"/>
<keyword evidence="6 10" id="KW-0521">NADP</keyword>
<comment type="similarity">
    <text evidence="1 10">Belongs to the Arg-specific ADP-ribosyltransferase family.</text>
</comment>
<dbReference type="GO" id="GO:0016779">
    <property type="term" value="F:nucleotidyltransferase activity"/>
    <property type="evidence" value="ECO:0007669"/>
    <property type="project" value="UniProtKB-KW"/>
</dbReference>
<feature type="non-terminal residue" evidence="11">
    <location>
        <position position="1"/>
    </location>
</feature>
<evidence type="ECO:0000256" key="6">
    <source>
        <dbReference type="ARBA" id="ARBA00022857"/>
    </source>
</evidence>
<dbReference type="EMBL" id="KK835673">
    <property type="protein sequence ID" value="KFP79814.1"/>
    <property type="molecule type" value="Genomic_DNA"/>
</dbReference>
<dbReference type="SUPFAM" id="SSF56399">
    <property type="entry name" value="ADP-ribosylation"/>
    <property type="match status" value="1"/>
</dbReference>
<dbReference type="InterPro" id="IPR000768">
    <property type="entry name" value="ART"/>
</dbReference>
<dbReference type="InterPro" id="IPR050999">
    <property type="entry name" value="ADP-ribosyltransferase_ARG"/>
</dbReference>
<keyword evidence="8" id="KW-1015">Disulfide bond</keyword>
<reference evidence="11 12" key="1">
    <citation type="submission" date="2014-04" db="EMBL/GenBank/DDBJ databases">
        <title>Genome evolution of avian class.</title>
        <authorList>
            <person name="Zhang G."/>
            <person name="Li C."/>
        </authorList>
    </citation>
    <scope>NUCLEOTIDE SEQUENCE [LARGE SCALE GENOMIC DNA]</scope>
    <source>
        <strain evidence="11">BGI_N310</strain>
    </source>
</reference>
<dbReference type="Gene3D" id="3.90.176.10">
    <property type="entry name" value="Toxin ADP-ribosyltransferase, Chain A, domain 1"/>
    <property type="match status" value="1"/>
</dbReference>
<evidence type="ECO:0000256" key="2">
    <source>
        <dbReference type="ARBA" id="ARBA00022676"/>
    </source>
</evidence>
<dbReference type="PRINTS" id="PR00970">
    <property type="entry name" value="RIBTRNSFRASE"/>
</dbReference>
<keyword evidence="7 10" id="KW-0520">NAD</keyword>
<dbReference type="PANTHER" id="PTHR10339">
    <property type="entry name" value="ADP-RIBOSYLTRANSFERASE"/>
    <property type="match status" value="1"/>
</dbReference>
<keyword evidence="2 10" id="KW-0328">Glycosyltransferase</keyword>